<dbReference type="EMBL" id="LN829119">
    <property type="protein sequence ID" value="CPR20423.1"/>
    <property type="molecule type" value="Genomic_DNA"/>
</dbReference>
<dbReference type="PANTHER" id="PTHR33969">
    <property type="entry name" value="SEGREGATION AND CONDENSATION PROTEIN A"/>
    <property type="match status" value="1"/>
</dbReference>
<evidence type="ECO:0000256" key="1">
    <source>
        <dbReference type="ARBA" id="ARBA00044777"/>
    </source>
</evidence>
<dbReference type="RefSeq" id="WP_046479124.1">
    <property type="nucleotide sequence ID" value="NZ_LN829118.1"/>
</dbReference>
<name>A0A0D6JHN8_9HYPH</name>
<reference evidence="3" key="1">
    <citation type="submission" date="2015-02" db="EMBL/GenBank/DDBJ databases">
        <authorList>
            <person name="Chooi Y.-H."/>
        </authorList>
    </citation>
    <scope>NUCLEOTIDE SEQUENCE [LARGE SCALE GENOMIC DNA]</scope>
    <source>
        <strain evidence="3">strain Y</strain>
    </source>
</reference>
<dbReference type="KEGG" id="fil:BN1229_v1_3319"/>
<dbReference type="KEGG" id="fiy:BN1229_v1_2603"/>
<organism evidence="2 3">
    <name type="scientific">Candidatus Filomicrobium marinum</name>
    <dbReference type="NCBI Taxonomy" id="1608628"/>
    <lineage>
        <taxon>Bacteria</taxon>
        <taxon>Pseudomonadati</taxon>
        <taxon>Pseudomonadota</taxon>
        <taxon>Alphaproteobacteria</taxon>
        <taxon>Hyphomicrobiales</taxon>
        <taxon>Hyphomicrobiaceae</taxon>
        <taxon>Filomicrobium</taxon>
    </lineage>
</organism>
<dbReference type="OrthoDB" id="9793741at2"/>
<evidence type="ECO:0000313" key="2">
    <source>
        <dbReference type="EMBL" id="CPR20423.1"/>
    </source>
</evidence>
<dbReference type="Pfam" id="PF02616">
    <property type="entry name" value="SMC_ScpA"/>
    <property type="match status" value="1"/>
</dbReference>
<sequence>MDDDDKGPTVETSDWNSPIEQAVAGDEEALVVDVAGFEGPLDLLLALARTQKVDISKISILSLAEQYLTFIAEARRLRLELAGDYLVMAAWLAYLKSRLLLPREDTPDDQISAEEMAQRLAFRLMRLEAMRKAAAELMTRPRLGRDVFARGMPETIKAVRETAWTADLYELLKAYAIQRQRTVKVVHRVAARKVWSIKDARRRLERLVGDTTGVWVQLDSFIAEYLPLDEEERTVRASSFGATLEMAREGLVELRQEAPFAAIFMRRRDPAA</sequence>
<accession>A0A0D6JHN8</accession>
<dbReference type="Gene3D" id="6.10.250.2410">
    <property type="match status" value="1"/>
</dbReference>
<protein>
    <recommendedName>
        <fullName evidence="1">Segregation and condensation protein A</fullName>
    </recommendedName>
</protein>
<proteinExistence type="predicted"/>
<keyword evidence="3" id="KW-1185">Reference proteome</keyword>
<dbReference type="AlphaFoldDB" id="A0A0D6JHN8"/>
<dbReference type="Proteomes" id="UP000033187">
    <property type="component" value="Chromosome 1"/>
</dbReference>
<dbReference type="InterPro" id="IPR003768">
    <property type="entry name" value="ScpA"/>
</dbReference>
<dbReference type="PANTHER" id="PTHR33969:SF2">
    <property type="entry name" value="SEGREGATION AND CONDENSATION PROTEIN A"/>
    <property type="match status" value="1"/>
</dbReference>
<gene>
    <name evidence="2" type="ORF">YBN1229_v1_2603</name>
</gene>
<evidence type="ECO:0000313" key="3">
    <source>
        <dbReference type="Proteomes" id="UP000033187"/>
    </source>
</evidence>